<accession>A0ABY5ZL08</accession>
<organism evidence="1 2">
    <name type="scientific">Geoalkalibacter halelectricus</name>
    <dbReference type="NCBI Taxonomy" id="2847045"/>
    <lineage>
        <taxon>Bacteria</taxon>
        <taxon>Pseudomonadati</taxon>
        <taxon>Thermodesulfobacteriota</taxon>
        <taxon>Desulfuromonadia</taxon>
        <taxon>Desulfuromonadales</taxon>
        <taxon>Geoalkalibacteraceae</taxon>
        <taxon>Geoalkalibacter</taxon>
    </lineage>
</organism>
<dbReference type="Proteomes" id="UP001060414">
    <property type="component" value="Chromosome"/>
</dbReference>
<keyword evidence="2" id="KW-1185">Reference proteome</keyword>
<gene>
    <name evidence="1" type="ORF">L9S41_18990</name>
</gene>
<name>A0ABY5ZL08_9BACT</name>
<evidence type="ECO:0000313" key="2">
    <source>
        <dbReference type="Proteomes" id="UP001060414"/>
    </source>
</evidence>
<evidence type="ECO:0008006" key="3">
    <source>
        <dbReference type="Google" id="ProtNLM"/>
    </source>
</evidence>
<reference evidence="1" key="1">
    <citation type="journal article" date="2022" name="Environ. Microbiol.">
        <title>Geoalkalibacter halelectricus SAP #1 sp. nov. possessing extracellular electron transfer and mineral#reducing capabilities from a haloalkaline environment.</title>
        <authorList>
            <person name="Yadav S."/>
            <person name="Singh R."/>
            <person name="Sundharam S.S."/>
            <person name="Chaudhary S."/>
            <person name="Krishnamurthi S."/>
            <person name="Patil S.A."/>
        </authorList>
    </citation>
    <scope>NUCLEOTIDE SEQUENCE</scope>
    <source>
        <strain evidence="1">SAP-1</strain>
    </source>
</reference>
<sequence>MKSKDNLTKHYQPLLEGEYNCIDRIVLNAYSPMLLVPGGVRNWYRTMEGSDKDMSDASMMRYAGRFSRRVQSFCKKKDIPFVYFPTGERKHIEAEILKPQDRGFIGIFAVFVSRAPSLLWEVKRFDNGSIDIRRKKKTSLVNHFYFHIMDKEWGHITIRMCAHPPFSCNIILNGHDWVERQEGYSKLQVTKEGNCFTSYNDGEKLSQIADTLKFNGQFEQVCQRWVYSCLWFVMDKKQQQDTGFHYKFSIYQIEYSRNLLFKRGRQMDDVYQKIIDLTRGRLSIKRLKMIFGKKTRPYNHKSTAPAPEVRIEKPDYNLTIFKIHFGRLTVKLYDKGERTLRAEVVVHNAKDLKCKRGIESFSEIVEKLETIMGSFLSNLDFAHLALIDDQTFEDMAKPAATGSNRLAGIDFMKRRTKIVALALLSLSMKPGGFTSKDLSQELKPFFDNSFSSRKASYDIKKFRGKGLVRKINGSIRYELTEKGIKNIAAILCMLTNDLPMVCSVINTNWQEHHKDKLLEMDKLMLSIHNECQNFKNLMMTKTAA</sequence>
<proteinExistence type="predicted"/>
<dbReference type="EMBL" id="CP092109">
    <property type="protein sequence ID" value="UWZ79743.1"/>
    <property type="molecule type" value="Genomic_DNA"/>
</dbReference>
<protein>
    <recommendedName>
        <fullName evidence="3">MarR family transcriptional regulator</fullName>
    </recommendedName>
</protein>
<dbReference type="RefSeq" id="WP_260748094.1">
    <property type="nucleotide sequence ID" value="NZ_CP092109.1"/>
</dbReference>
<evidence type="ECO:0000313" key="1">
    <source>
        <dbReference type="EMBL" id="UWZ79743.1"/>
    </source>
</evidence>